<keyword evidence="6" id="KW-1185">Reference proteome</keyword>
<proteinExistence type="inferred from homology"/>
<dbReference type="Pfam" id="PF00583">
    <property type="entry name" value="Acetyltransf_1"/>
    <property type="match status" value="2"/>
</dbReference>
<reference evidence="5 6" key="1">
    <citation type="submission" date="2019-05" db="EMBL/GenBank/DDBJ databases">
        <title>Another draft genome of Portunus trituberculatus and its Hox gene families provides insights of decapod evolution.</title>
        <authorList>
            <person name="Jeong J.-H."/>
            <person name="Song I."/>
            <person name="Kim S."/>
            <person name="Choi T."/>
            <person name="Kim D."/>
            <person name="Ryu S."/>
            <person name="Kim W."/>
        </authorList>
    </citation>
    <scope>NUCLEOTIDE SEQUENCE [LARGE SCALE GENOMIC DNA]</scope>
    <source>
        <tissue evidence="5">Muscle</tissue>
    </source>
</reference>
<dbReference type="CDD" id="cd04301">
    <property type="entry name" value="NAT_SF"/>
    <property type="match status" value="2"/>
</dbReference>
<dbReference type="Proteomes" id="UP000324222">
    <property type="component" value="Unassembled WGS sequence"/>
</dbReference>
<evidence type="ECO:0000256" key="3">
    <source>
        <dbReference type="ARBA" id="ARBA00023315"/>
    </source>
</evidence>
<dbReference type="InterPro" id="IPR000182">
    <property type="entry name" value="GNAT_dom"/>
</dbReference>
<protein>
    <submittedName>
        <fullName evidence="5">Diamine acetyltransferase 1</fullName>
    </submittedName>
</protein>
<dbReference type="PANTHER" id="PTHR10545">
    <property type="entry name" value="DIAMINE N-ACETYLTRANSFERASE"/>
    <property type="match status" value="1"/>
</dbReference>
<evidence type="ECO:0000259" key="4">
    <source>
        <dbReference type="PROSITE" id="PS51186"/>
    </source>
</evidence>
<feature type="domain" description="N-acetyltransferase" evidence="4">
    <location>
        <begin position="4"/>
        <end position="165"/>
    </location>
</feature>
<dbReference type="AlphaFoldDB" id="A0A5B7FJA2"/>
<sequence length="332" mass="37063">MARVNIREAKEADAKKIFELMQQQATEQNTFLPSHFTHEVLADGTWGPTAVVMAFVAESKASQVGELDGYILAHRAYAPWFGRALYIKDLYVVPAARRSGVATHLCRELMRAAVSMGCNQCDLRLHKENWAAMDLFEKLGAENVTVSEDWHIFNLDFKLMEMKSKYGGRGRLQIRLAVPEDMAGVMTMIQELADYENMSDAPQINAHTLVTDSPPQGTFFECFVAESDGALVGYAMFYPTFSHRGFGMCLEDFYVKPAHRGQGLGTAFMAQIAQHGVKLGGSHFEFVVLSWNTPTIAFYKNKGATDLTVDKGVQLYRFDDTAMRKCASAITH</sequence>
<evidence type="ECO:0000313" key="5">
    <source>
        <dbReference type="EMBL" id="MPC44514.1"/>
    </source>
</evidence>
<dbReference type="PANTHER" id="PTHR10545:SF29">
    <property type="entry name" value="GH14572P-RELATED"/>
    <property type="match status" value="1"/>
</dbReference>
<comment type="caution">
    <text evidence="5">The sequence shown here is derived from an EMBL/GenBank/DDBJ whole genome shotgun (WGS) entry which is preliminary data.</text>
</comment>
<gene>
    <name evidence="5" type="primary">SAT1</name>
    <name evidence="5" type="ORF">E2C01_038187</name>
</gene>
<dbReference type="FunFam" id="3.40.630.30:FF:000064">
    <property type="entry name" value="GNAT family acetyltransferase"/>
    <property type="match status" value="2"/>
</dbReference>
<dbReference type="Gene3D" id="3.40.630.30">
    <property type="match status" value="2"/>
</dbReference>
<evidence type="ECO:0000313" key="6">
    <source>
        <dbReference type="Proteomes" id="UP000324222"/>
    </source>
</evidence>
<comment type="similarity">
    <text evidence="1">Belongs to the acetyltransferase family.</text>
</comment>
<dbReference type="InterPro" id="IPR051016">
    <property type="entry name" value="Diverse_Substrate_AcTransf"/>
</dbReference>
<dbReference type="PROSITE" id="PS51186">
    <property type="entry name" value="GNAT"/>
    <property type="match status" value="2"/>
</dbReference>
<dbReference type="InterPro" id="IPR016181">
    <property type="entry name" value="Acyl_CoA_acyltransferase"/>
</dbReference>
<feature type="domain" description="N-acetyltransferase" evidence="4">
    <location>
        <begin position="172"/>
        <end position="328"/>
    </location>
</feature>
<dbReference type="GO" id="GO:0008080">
    <property type="term" value="F:N-acetyltransferase activity"/>
    <property type="evidence" value="ECO:0007669"/>
    <property type="project" value="UniProtKB-ARBA"/>
</dbReference>
<dbReference type="SUPFAM" id="SSF55729">
    <property type="entry name" value="Acyl-CoA N-acyltransferases (Nat)"/>
    <property type="match status" value="2"/>
</dbReference>
<accession>A0A5B7FJA2</accession>
<keyword evidence="3" id="KW-0012">Acyltransferase</keyword>
<name>A0A5B7FJA2_PORTR</name>
<evidence type="ECO:0000256" key="1">
    <source>
        <dbReference type="ARBA" id="ARBA00008694"/>
    </source>
</evidence>
<keyword evidence="2 5" id="KW-0808">Transferase</keyword>
<dbReference type="OrthoDB" id="7305308at2759"/>
<dbReference type="EMBL" id="VSRR010006321">
    <property type="protein sequence ID" value="MPC44514.1"/>
    <property type="molecule type" value="Genomic_DNA"/>
</dbReference>
<evidence type="ECO:0000256" key="2">
    <source>
        <dbReference type="ARBA" id="ARBA00022679"/>
    </source>
</evidence>
<organism evidence="5 6">
    <name type="scientific">Portunus trituberculatus</name>
    <name type="common">Swimming crab</name>
    <name type="synonym">Neptunus trituberculatus</name>
    <dbReference type="NCBI Taxonomy" id="210409"/>
    <lineage>
        <taxon>Eukaryota</taxon>
        <taxon>Metazoa</taxon>
        <taxon>Ecdysozoa</taxon>
        <taxon>Arthropoda</taxon>
        <taxon>Crustacea</taxon>
        <taxon>Multicrustacea</taxon>
        <taxon>Malacostraca</taxon>
        <taxon>Eumalacostraca</taxon>
        <taxon>Eucarida</taxon>
        <taxon>Decapoda</taxon>
        <taxon>Pleocyemata</taxon>
        <taxon>Brachyura</taxon>
        <taxon>Eubrachyura</taxon>
        <taxon>Portunoidea</taxon>
        <taxon>Portunidae</taxon>
        <taxon>Portuninae</taxon>
        <taxon>Portunus</taxon>
    </lineage>
</organism>